<feature type="compositionally biased region" description="Polar residues" evidence="1">
    <location>
        <begin position="68"/>
        <end position="78"/>
    </location>
</feature>
<dbReference type="GeneID" id="119740461"/>
<dbReference type="SMART" id="SM00257">
    <property type="entry name" value="LysM"/>
    <property type="match status" value="1"/>
</dbReference>
<evidence type="ECO:0000259" key="3">
    <source>
        <dbReference type="PROSITE" id="PS51782"/>
    </source>
</evidence>
<feature type="region of interest" description="Disordered" evidence="1">
    <location>
        <begin position="67"/>
        <end position="90"/>
    </location>
</feature>
<dbReference type="PANTHER" id="PTHR20932">
    <property type="entry name" value="LYSM AND PUTATIVE PEPTIDOGLYCAN-BINDING DOMAIN-CONTAINING PROTEIN"/>
    <property type="match status" value="1"/>
</dbReference>
<evidence type="ECO:0000256" key="2">
    <source>
        <dbReference type="SAM" id="Phobius"/>
    </source>
</evidence>
<sequence length="307" mass="34754">MTSTAVVSSLKSAVRDKHENTLYTAGAVAVTDPRRSALLPAKGQVQNVPASRVYVFGNADVAEDELNADSQKSQNSIEMSDLRPRSGKVKKKKKNLEPVFIEREIESGDTLQIFSLQFGCPVAELKRCNNLINDQDFYALRRIKIPVKQHGLLTEEQEERRRRPDATSKTEPPNGNHLVNGGYVSDYEEDESDYGEEDNLLVRQISIRDCMRDKTTARQFLQKMDQDLEKICQATQTQKKSLEEVTSTLTETRIHPLLLPYFEKRKKRTACDEATCGMTWKSVLAVVVLVAIAIPILIVMYYQLNKT</sequence>
<dbReference type="OrthoDB" id="538216at2759"/>
<dbReference type="InterPro" id="IPR036779">
    <property type="entry name" value="LysM_dom_sf"/>
</dbReference>
<feature type="region of interest" description="Disordered" evidence="1">
    <location>
        <begin position="152"/>
        <end position="192"/>
    </location>
</feature>
<evidence type="ECO:0000313" key="5">
    <source>
        <dbReference type="Proteomes" id="UP000887568"/>
    </source>
</evidence>
<dbReference type="Proteomes" id="UP000887568">
    <property type="component" value="Unplaced"/>
</dbReference>
<keyword evidence="2" id="KW-0472">Membrane</keyword>
<dbReference type="Gene3D" id="3.10.350.10">
    <property type="entry name" value="LysM domain"/>
    <property type="match status" value="1"/>
</dbReference>
<accession>A0A914B6X4</accession>
<dbReference type="RefSeq" id="XP_038071709.1">
    <property type="nucleotide sequence ID" value="XM_038215781.1"/>
</dbReference>
<dbReference type="Pfam" id="PF01476">
    <property type="entry name" value="LysM"/>
    <property type="match status" value="1"/>
</dbReference>
<dbReference type="EnsemblMetazoa" id="XM_038215781.1">
    <property type="protein sequence ID" value="XP_038071709.1"/>
    <property type="gene ID" value="LOC119740461"/>
</dbReference>
<dbReference type="PANTHER" id="PTHR20932:SF13">
    <property type="entry name" value="LD36653P"/>
    <property type="match status" value="1"/>
</dbReference>
<dbReference type="InterPro" id="IPR045030">
    <property type="entry name" value="LYSM1-4"/>
</dbReference>
<keyword evidence="2" id="KW-1133">Transmembrane helix</keyword>
<name>A0A914B6X4_PATMI</name>
<feature type="compositionally biased region" description="Basic and acidic residues" evidence="1">
    <location>
        <begin position="158"/>
        <end position="168"/>
    </location>
</feature>
<evidence type="ECO:0000313" key="4">
    <source>
        <dbReference type="EnsemblMetazoa" id="XP_038071709.1"/>
    </source>
</evidence>
<organism evidence="4 5">
    <name type="scientific">Patiria miniata</name>
    <name type="common">Bat star</name>
    <name type="synonym">Asterina miniata</name>
    <dbReference type="NCBI Taxonomy" id="46514"/>
    <lineage>
        <taxon>Eukaryota</taxon>
        <taxon>Metazoa</taxon>
        <taxon>Echinodermata</taxon>
        <taxon>Eleutherozoa</taxon>
        <taxon>Asterozoa</taxon>
        <taxon>Asteroidea</taxon>
        <taxon>Valvatacea</taxon>
        <taxon>Valvatida</taxon>
        <taxon>Asterinidae</taxon>
        <taxon>Patiria</taxon>
    </lineage>
</organism>
<evidence type="ECO:0000256" key="1">
    <source>
        <dbReference type="SAM" id="MobiDB-lite"/>
    </source>
</evidence>
<dbReference type="PROSITE" id="PS51782">
    <property type="entry name" value="LYSM"/>
    <property type="match status" value="1"/>
</dbReference>
<dbReference type="InterPro" id="IPR018392">
    <property type="entry name" value="LysM"/>
</dbReference>
<feature type="domain" description="LysM" evidence="3">
    <location>
        <begin position="101"/>
        <end position="145"/>
    </location>
</feature>
<keyword evidence="5" id="KW-1185">Reference proteome</keyword>
<reference evidence="4" key="1">
    <citation type="submission" date="2022-11" db="UniProtKB">
        <authorList>
            <consortium name="EnsemblMetazoa"/>
        </authorList>
    </citation>
    <scope>IDENTIFICATION</scope>
</reference>
<feature type="transmembrane region" description="Helical" evidence="2">
    <location>
        <begin position="283"/>
        <end position="302"/>
    </location>
</feature>
<dbReference type="OMA" id="IALQFCC"/>
<protein>
    <recommendedName>
        <fullName evidence="3">LysM domain-containing protein</fullName>
    </recommendedName>
</protein>
<proteinExistence type="predicted"/>
<dbReference type="AlphaFoldDB" id="A0A914B6X4"/>
<keyword evidence="2" id="KW-0812">Transmembrane</keyword>
<dbReference type="CDD" id="cd00118">
    <property type="entry name" value="LysM"/>
    <property type="match status" value="1"/>
</dbReference>